<evidence type="ECO:0000256" key="5">
    <source>
        <dbReference type="ARBA" id="ARBA00022842"/>
    </source>
</evidence>
<dbReference type="InterPro" id="IPR005494">
    <property type="entry name" value="GSPS_pre-ATP-grasp-like_dom"/>
</dbReference>
<keyword evidence="1" id="KW-0436">Ligase</keyword>
<dbReference type="InterPro" id="IPR016185">
    <property type="entry name" value="PreATP-grasp_dom_sf"/>
</dbReference>
<evidence type="ECO:0000313" key="7">
    <source>
        <dbReference type="EMBL" id="PXX07767.1"/>
    </source>
</evidence>
<dbReference type="GO" id="GO:0046872">
    <property type="term" value="F:metal ion binding"/>
    <property type="evidence" value="ECO:0007669"/>
    <property type="project" value="UniProtKB-KW"/>
</dbReference>
<reference evidence="8" key="1">
    <citation type="submission" date="2018-05" db="EMBL/GenBank/DDBJ databases">
        <authorList>
            <person name="Deangelis K."/>
            <person name="Huntemann M."/>
            <person name="Clum A."/>
            <person name="Pillay M."/>
            <person name="Palaniappan K."/>
            <person name="Varghese N."/>
            <person name="Mikhailova N."/>
            <person name="Stamatis D."/>
            <person name="Reddy T."/>
            <person name="Daum C."/>
            <person name="Shapiro N."/>
            <person name="Ivanova N."/>
            <person name="Kyrpides N."/>
            <person name="Woyke T."/>
        </authorList>
    </citation>
    <scope>NUCLEOTIDE SEQUENCE [LARGE SCALE GENOMIC DNA]</scope>
    <source>
        <strain evidence="8">GAS496</strain>
    </source>
</reference>
<evidence type="ECO:0000256" key="3">
    <source>
        <dbReference type="ARBA" id="ARBA00022741"/>
    </source>
</evidence>
<sequence length="391" mass="44454">MKRVRTERRPNWLSIVEEQGLVFGTPALDASGGDRAYWDESVYYEFEMDEVLALEADVELLHSMCLNAVEQVVIMERYADFGLPEWSWQPIAESWRRSDPYVYGRFDLRYDARAPAKLLEYNADTPTTLLESAVLQWHWLQDVFPGFDQWNSLHEQLVDRWKIVRDTLPGNELYFSWSGAEQTGEDQITTTYMQETAAEAGFETIALEIEDIGWDTVLERSVDLEEAPIAAMFKLYPWEWMLDDEFGKHVVSSLPTTVWVEPLWKTLLSNKAILAILWEMYPGHPNLLPAYLDDPHELTEYVRKPKLGREGGNITIVGPGVELATGGVYGEEGFVYQLFDPLPLFDDVRPSLGAWVVGDSSAGLGIREAPGLVTTDRAAFVPHRIPLTEGS</sequence>
<feature type="domain" description="Glutathionylspermidine synthase pre-ATP-grasp-like" evidence="6">
    <location>
        <begin position="12"/>
        <end position="385"/>
    </location>
</feature>
<dbReference type="EMBL" id="QJJU01000010">
    <property type="protein sequence ID" value="PXX07767.1"/>
    <property type="molecule type" value="Genomic_DNA"/>
</dbReference>
<dbReference type="RefSeq" id="WP_110317129.1">
    <property type="nucleotide sequence ID" value="NZ_QJJU01000010.1"/>
</dbReference>
<evidence type="ECO:0000256" key="2">
    <source>
        <dbReference type="ARBA" id="ARBA00022723"/>
    </source>
</evidence>
<evidence type="ECO:0000256" key="4">
    <source>
        <dbReference type="ARBA" id="ARBA00022840"/>
    </source>
</evidence>
<dbReference type="OrthoDB" id="9765517at2"/>
<comment type="caution">
    <text evidence="7">The sequence shown here is derived from an EMBL/GenBank/DDBJ whole genome shotgun (WGS) entry which is preliminary data.</text>
</comment>
<evidence type="ECO:0000313" key="8">
    <source>
        <dbReference type="Proteomes" id="UP000247781"/>
    </source>
</evidence>
<keyword evidence="4" id="KW-0067">ATP-binding</keyword>
<keyword evidence="5" id="KW-0460">Magnesium</keyword>
<dbReference type="Proteomes" id="UP000247781">
    <property type="component" value="Unassembled WGS sequence"/>
</dbReference>
<evidence type="ECO:0000259" key="6">
    <source>
        <dbReference type="Pfam" id="PF03738"/>
    </source>
</evidence>
<dbReference type="Pfam" id="PF03738">
    <property type="entry name" value="GSP_synth"/>
    <property type="match status" value="1"/>
</dbReference>
<name>A0A318HF75_9MYCO</name>
<dbReference type="SUPFAM" id="SSF56059">
    <property type="entry name" value="Glutathione synthetase ATP-binding domain-like"/>
    <property type="match status" value="1"/>
</dbReference>
<accession>A0A318HF75</accession>
<keyword evidence="2" id="KW-0479">Metal-binding</keyword>
<dbReference type="SUPFAM" id="SSF52440">
    <property type="entry name" value="PreATP-grasp domain"/>
    <property type="match status" value="1"/>
</dbReference>
<protein>
    <submittedName>
        <fullName evidence="7">Glutathionylspermidine synthase</fullName>
    </submittedName>
</protein>
<reference evidence="7 8" key="2">
    <citation type="submission" date="2018-06" db="EMBL/GenBank/DDBJ databases">
        <title>Sequencing of bacterial isolates from soil warming experiment in Harvard Forest, Massachusetts, USA.</title>
        <authorList>
            <person name="Deangelis K.PhD."/>
        </authorList>
    </citation>
    <scope>NUCLEOTIDE SEQUENCE [LARGE SCALE GENOMIC DNA]</scope>
    <source>
        <strain evidence="7 8">GAS496</strain>
    </source>
</reference>
<evidence type="ECO:0000256" key="1">
    <source>
        <dbReference type="ARBA" id="ARBA00022598"/>
    </source>
</evidence>
<dbReference type="GO" id="GO:0005524">
    <property type="term" value="F:ATP binding"/>
    <property type="evidence" value="ECO:0007669"/>
    <property type="project" value="UniProtKB-KW"/>
</dbReference>
<dbReference type="GO" id="GO:0016874">
    <property type="term" value="F:ligase activity"/>
    <property type="evidence" value="ECO:0007669"/>
    <property type="project" value="UniProtKB-KW"/>
</dbReference>
<dbReference type="Gene3D" id="3.30.1490.330">
    <property type="match status" value="1"/>
</dbReference>
<gene>
    <name evidence="7" type="ORF">C8E89_110153</name>
</gene>
<organism evidence="7 8">
    <name type="scientific">Mycolicibacterium moriokaense</name>
    <dbReference type="NCBI Taxonomy" id="39691"/>
    <lineage>
        <taxon>Bacteria</taxon>
        <taxon>Bacillati</taxon>
        <taxon>Actinomycetota</taxon>
        <taxon>Actinomycetes</taxon>
        <taxon>Mycobacteriales</taxon>
        <taxon>Mycobacteriaceae</taxon>
        <taxon>Mycolicibacterium</taxon>
    </lineage>
</organism>
<keyword evidence="8" id="KW-1185">Reference proteome</keyword>
<keyword evidence="3" id="KW-0547">Nucleotide-binding</keyword>
<dbReference type="AlphaFoldDB" id="A0A318HF75"/>
<proteinExistence type="predicted"/>